<dbReference type="GO" id="GO:0032259">
    <property type="term" value="P:methylation"/>
    <property type="evidence" value="ECO:0007669"/>
    <property type="project" value="UniProtKB-KW"/>
</dbReference>
<keyword evidence="2" id="KW-0489">Methyltransferase</keyword>
<dbReference type="OrthoDB" id="1831332at2759"/>
<gene>
    <name evidence="2" type="ORF">D8674_007986</name>
</gene>
<protein>
    <submittedName>
        <fullName evidence="2">Lysine-specific histone demethylase 1 1-like</fullName>
    </submittedName>
</protein>
<feature type="compositionally biased region" description="Basic residues" evidence="1">
    <location>
        <begin position="27"/>
        <end position="37"/>
    </location>
</feature>
<keyword evidence="2" id="KW-0808">Transferase</keyword>
<reference evidence="3" key="2">
    <citation type="submission" date="2019-10" db="EMBL/GenBank/DDBJ databases">
        <title>A de novo genome assembly of a pear dwarfing rootstock.</title>
        <authorList>
            <person name="Wang F."/>
            <person name="Wang J."/>
            <person name="Li S."/>
            <person name="Zhang Y."/>
            <person name="Fang M."/>
            <person name="Ma L."/>
            <person name="Zhao Y."/>
            <person name="Jiang S."/>
        </authorList>
    </citation>
    <scope>NUCLEOTIDE SEQUENCE [LARGE SCALE GENOMIC DNA]</scope>
</reference>
<reference evidence="2 3" key="1">
    <citation type="submission" date="2019-09" db="EMBL/GenBank/DDBJ databases">
        <authorList>
            <person name="Ou C."/>
        </authorList>
    </citation>
    <scope>NUCLEOTIDE SEQUENCE [LARGE SCALE GENOMIC DNA]</scope>
    <source>
        <strain evidence="2">S2</strain>
        <tissue evidence="2">Leaf</tissue>
    </source>
</reference>
<name>A0A5N5HUD6_9ROSA</name>
<feature type="compositionally biased region" description="Polar residues" evidence="1">
    <location>
        <begin position="8"/>
        <end position="17"/>
    </location>
</feature>
<accession>A0A5N5HUD6</accession>
<sequence>MKSKDTLLDQQQLQNPIESGPVEPNLRAKRRRRRKKFFTVSNGSPSLAKNRHTNLNKDVDVKAIIVISVGFPVDSLTEEEIEAHRSIGDEENGSSRLDAHSGSGLTMREEVVWRFDGKGWAYE</sequence>
<reference evidence="2 3" key="3">
    <citation type="submission" date="2019-11" db="EMBL/GenBank/DDBJ databases">
        <title>A de novo genome assembly of a pear dwarfing rootstock.</title>
        <authorList>
            <person name="Wang F."/>
            <person name="Wang J."/>
            <person name="Li S."/>
            <person name="Zhang Y."/>
            <person name="Fang M."/>
            <person name="Ma L."/>
            <person name="Zhao Y."/>
            <person name="Jiang S."/>
        </authorList>
    </citation>
    <scope>NUCLEOTIDE SEQUENCE [LARGE SCALE GENOMIC DNA]</scope>
    <source>
        <strain evidence="2">S2</strain>
        <tissue evidence="2">Leaf</tissue>
    </source>
</reference>
<evidence type="ECO:0000313" key="3">
    <source>
        <dbReference type="Proteomes" id="UP000327157"/>
    </source>
</evidence>
<keyword evidence="3" id="KW-1185">Reference proteome</keyword>
<organism evidence="2 3">
    <name type="scientific">Pyrus ussuriensis x Pyrus communis</name>
    <dbReference type="NCBI Taxonomy" id="2448454"/>
    <lineage>
        <taxon>Eukaryota</taxon>
        <taxon>Viridiplantae</taxon>
        <taxon>Streptophyta</taxon>
        <taxon>Embryophyta</taxon>
        <taxon>Tracheophyta</taxon>
        <taxon>Spermatophyta</taxon>
        <taxon>Magnoliopsida</taxon>
        <taxon>eudicotyledons</taxon>
        <taxon>Gunneridae</taxon>
        <taxon>Pentapetalae</taxon>
        <taxon>rosids</taxon>
        <taxon>fabids</taxon>
        <taxon>Rosales</taxon>
        <taxon>Rosaceae</taxon>
        <taxon>Amygdaloideae</taxon>
        <taxon>Maleae</taxon>
        <taxon>Pyrus</taxon>
    </lineage>
</organism>
<dbReference type="AlphaFoldDB" id="A0A5N5HUD6"/>
<proteinExistence type="predicted"/>
<comment type="caution">
    <text evidence="2">The sequence shown here is derived from an EMBL/GenBank/DDBJ whole genome shotgun (WGS) entry which is preliminary data.</text>
</comment>
<dbReference type="Proteomes" id="UP000327157">
    <property type="component" value="Chromosome 12"/>
</dbReference>
<feature type="region of interest" description="Disordered" evidence="1">
    <location>
        <begin position="1"/>
        <end position="51"/>
    </location>
</feature>
<evidence type="ECO:0000313" key="2">
    <source>
        <dbReference type="EMBL" id="KAB2630467.1"/>
    </source>
</evidence>
<dbReference type="EMBL" id="SMOL01000143">
    <property type="protein sequence ID" value="KAB2630467.1"/>
    <property type="molecule type" value="Genomic_DNA"/>
</dbReference>
<evidence type="ECO:0000256" key="1">
    <source>
        <dbReference type="SAM" id="MobiDB-lite"/>
    </source>
</evidence>
<dbReference type="GO" id="GO:0008168">
    <property type="term" value="F:methyltransferase activity"/>
    <property type="evidence" value="ECO:0007669"/>
    <property type="project" value="UniProtKB-KW"/>
</dbReference>